<dbReference type="Proteomes" id="UP000288322">
    <property type="component" value="Unassembled WGS sequence"/>
</dbReference>
<sequence>MSCLRYHIRYLFVSVILLCLGGVFTLQAQTGELRRPFQGVRNLGMGNTGIALSFDENALFYNPAGLVGVDKILVGFPFLLEVSEDSVSIVKDLYDISKQSSSSKTADVVELLMGKRVHFRNLIDLNVIIPFGELMTYGVASGVETQFDLQVRNPVSVEIDFGFRVD</sequence>
<feature type="non-terminal residue" evidence="1">
    <location>
        <position position="166"/>
    </location>
</feature>
<name>A0A432HA44_9DELT</name>
<proteinExistence type="predicted"/>
<dbReference type="AlphaFoldDB" id="A0A432HA44"/>
<evidence type="ECO:0000313" key="1">
    <source>
        <dbReference type="EMBL" id="RTZ92705.1"/>
    </source>
</evidence>
<comment type="caution">
    <text evidence="1">The sequence shown here is derived from an EMBL/GenBank/DDBJ whole genome shotgun (WGS) entry which is preliminary data.</text>
</comment>
<protein>
    <recommendedName>
        <fullName evidence="3">PorV/PorQ family protein</fullName>
    </recommendedName>
</protein>
<evidence type="ECO:0000313" key="2">
    <source>
        <dbReference type="Proteomes" id="UP000288322"/>
    </source>
</evidence>
<dbReference type="EMBL" id="QNZH01000024">
    <property type="protein sequence ID" value="RTZ92705.1"/>
    <property type="molecule type" value="Genomic_DNA"/>
</dbReference>
<evidence type="ECO:0008006" key="3">
    <source>
        <dbReference type="Google" id="ProtNLM"/>
    </source>
</evidence>
<gene>
    <name evidence="1" type="ORF">DSY93_01055</name>
</gene>
<reference evidence="1 2" key="1">
    <citation type="submission" date="2018-06" db="EMBL/GenBank/DDBJ databases">
        <title>Combined omics and stable isotope probing to characterize newly discovered Mariana Back-Arc vent microbial communities.</title>
        <authorList>
            <person name="Trembath-Reichert E."/>
            <person name="Huber J.A."/>
        </authorList>
    </citation>
    <scope>NUCLEOTIDE SEQUENCE [LARGE SCALE GENOMIC DNA]</scope>
    <source>
        <strain evidence="1">MAG 151</strain>
    </source>
</reference>
<accession>A0A432HA44</accession>
<organism evidence="1 2">
    <name type="scientific">SAR324 cluster bacterium</name>
    <dbReference type="NCBI Taxonomy" id="2024889"/>
    <lineage>
        <taxon>Bacteria</taxon>
        <taxon>Deltaproteobacteria</taxon>
        <taxon>SAR324 cluster</taxon>
    </lineage>
</organism>
<dbReference type="Gene3D" id="2.40.160.60">
    <property type="entry name" value="Outer membrane protein transport protein (OMPP1/FadL/TodX)"/>
    <property type="match status" value="1"/>
</dbReference>